<dbReference type="RefSeq" id="WP_009559618.1">
    <property type="nucleotide sequence ID" value="NZ_AYZN01000010.1"/>
</dbReference>
<dbReference type="EMBL" id="CAKD01000017">
    <property type="protein sequence ID" value="CCI85069.1"/>
    <property type="molecule type" value="Genomic_DNA"/>
</dbReference>
<accession>I7KL47</accession>
<organism evidence="2 3">
    <name type="scientific">Lactobacillus pasteurii DSM 23907 = CRBIP 24.76</name>
    <dbReference type="NCBI Taxonomy" id="1423790"/>
    <lineage>
        <taxon>Bacteria</taxon>
        <taxon>Bacillati</taxon>
        <taxon>Bacillota</taxon>
        <taxon>Bacilli</taxon>
        <taxon>Lactobacillales</taxon>
        <taxon>Lactobacillaceae</taxon>
        <taxon>Lactobacillus</taxon>
    </lineage>
</organism>
<dbReference type="AlphaFoldDB" id="I7KL47"/>
<gene>
    <name evidence="2" type="ORF">BN53_03020</name>
</gene>
<dbReference type="OrthoDB" id="2149782at2"/>
<sequence>MKKVWTILATLVAAVGIMALHPQKVDAAYGNLGNYTTPVELRGTWYYRQVDPMTNKLSKKIYRLKITANSIEDGNSKANIYVNDENAVGDFLKMSKADQKKATAATKNWVRAQRVTDMEINYLNIKGWFQSSGSGEYYGFTVVDHKGKLVPAVRIAHGAGFWLTGYAYRSKDLLK</sequence>
<dbReference type="PATRIC" id="fig|1423790.3.peg.630"/>
<feature type="signal peptide" evidence="1">
    <location>
        <begin position="1"/>
        <end position="27"/>
    </location>
</feature>
<keyword evidence="3" id="KW-1185">Reference proteome</keyword>
<comment type="caution">
    <text evidence="2">The sequence shown here is derived from an EMBL/GenBank/DDBJ whole genome shotgun (WGS) entry which is preliminary data.</text>
</comment>
<protein>
    <submittedName>
        <fullName evidence="2">Uncharacterized protein</fullName>
    </submittedName>
</protein>
<reference evidence="2 3" key="1">
    <citation type="submission" date="2012-06" db="EMBL/GenBank/DDBJ databases">
        <title>Draft Genome Sequence of Lactobacillus pasteurii CRBIP 24.76T.</title>
        <authorList>
            <person name="Cousin S."/>
            <person name="Bouchier C."/>
            <person name="Loux V."/>
            <person name="Ma L."/>
            <person name="Creno S."/>
            <person name="Bizet C."/>
            <person name="Clermont D."/>
        </authorList>
    </citation>
    <scope>NUCLEOTIDE SEQUENCE [LARGE SCALE GENOMIC DNA]</scope>
    <source>
        <strain evidence="3">CRBIP 24.76T</strain>
    </source>
</reference>
<evidence type="ECO:0000256" key="1">
    <source>
        <dbReference type="SAM" id="SignalP"/>
    </source>
</evidence>
<name>I7KL47_9LACO</name>
<dbReference type="Proteomes" id="UP000009311">
    <property type="component" value="Unassembled WGS sequence"/>
</dbReference>
<dbReference type="STRING" id="1423790.BN53_03020"/>
<evidence type="ECO:0000313" key="2">
    <source>
        <dbReference type="EMBL" id="CCI85069.1"/>
    </source>
</evidence>
<proteinExistence type="predicted"/>
<evidence type="ECO:0000313" key="3">
    <source>
        <dbReference type="Proteomes" id="UP000009311"/>
    </source>
</evidence>
<keyword evidence="1" id="KW-0732">Signal</keyword>
<feature type="chain" id="PRO_5009961887" evidence="1">
    <location>
        <begin position="28"/>
        <end position="175"/>
    </location>
</feature>
<dbReference type="eggNOG" id="ENOG50309QX">
    <property type="taxonomic scope" value="Bacteria"/>
</dbReference>